<dbReference type="PANTHER" id="PTHR37292">
    <property type="entry name" value="VNG6097C"/>
    <property type="match status" value="1"/>
</dbReference>
<proteinExistence type="predicted"/>
<name>A0A1G7S8D1_THETY</name>
<dbReference type="PANTHER" id="PTHR37292:SF2">
    <property type="entry name" value="DUF262 DOMAIN-CONTAINING PROTEIN"/>
    <property type="match status" value="1"/>
</dbReference>
<evidence type="ECO:0008006" key="3">
    <source>
        <dbReference type="Google" id="ProtNLM"/>
    </source>
</evidence>
<evidence type="ECO:0000313" key="1">
    <source>
        <dbReference type="EMBL" id="SDG19241.1"/>
    </source>
</evidence>
<organism evidence="1 2">
    <name type="scientific">Thermoanaerobacter thermohydrosulfuricus</name>
    <name type="common">Clostridium thermohydrosulfuricum</name>
    <dbReference type="NCBI Taxonomy" id="1516"/>
    <lineage>
        <taxon>Bacteria</taxon>
        <taxon>Bacillati</taxon>
        <taxon>Bacillota</taxon>
        <taxon>Clostridia</taxon>
        <taxon>Thermoanaerobacterales</taxon>
        <taxon>Thermoanaerobacteraceae</taxon>
        <taxon>Thermoanaerobacter</taxon>
    </lineage>
</organism>
<dbReference type="RefSeq" id="WP_244499118.1">
    <property type="nucleotide sequence ID" value="NZ_FNBS01000049.1"/>
</dbReference>
<dbReference type="AlphaFoldDB" id="A0A1G7S8D1"/>
<dbReference type="Proteomes" id="UP000183404">
    <property type="component" value="Unassembled WGS sequence"/>
</dbReference>
<dbReference type="EMBL" id="FNBS01000049">
    <property type="protein sequence ID" value="SDG19241.1"/>
    <property type="molecule type" value="Genomic_DNA"/>
</dbReference>
<sequence length="441" mass="52130">MNLLKEADDEDLKYDFRFLTEEDAKKRDENTFWFKVGDILNFDPKKSFELHKFLVNNNLNSDFAGECLFRLSQVIYEERLINYYLEEDQELDKVLNIFIRVNSGGTQLSYSDLLLSIATAQWDKRDAREEIIKFVDEINNIGGGFAFNKDFVLKTCLVLCDFSDIRFKVDNFNAQNMAIIQNNWDKIKESIRTSVELINTFGFDYQTLTSNNAIIPIAYYLYKKGVNSSFVTSVNFRDEREKIKKWLHIVLLKQIFGGQSDNILRIIRDIIRDKLNGFPVEIMKQRLKGTTKSLDFAEDEIENLLEYEYGKRYTFLVLALLYPTLDYSNLFHQDHIHHKSFFTSREKLLKLGVKPEDIDFCLENYNKIPNLQLLEGNINMSKSAKSFMEWFDETYKDDIAKNQYKELHYLNGLDLSIANFKDFFCKRKEMMKNKLIQILMF</sequence>
<evidence type="ECO:0000313" key="2">
    <source>
        <dbReference type="Proteomes" id="UP000183404"/>
    </source>
</evidence>
<gene>
    <name evidence="1" type="ORF">SAMN04244560_01934</name>
</gene>
<reference evidence="1 2" key="1">
    <citation type="submission" date="2016-10" db="EMBL/GenBank/DDBJ databases">
        <authorList>
            <person name="de Groot N.N."/>
        </authorList>
    </citation>
    <scope>NUCLEOTIDE SEQUENCE [LARGE SCALE GENOMIC DNA]</scope>
    <source>
        <strain evidence="1 2">DSM 569</strain>
    </source>
</reference>
<protein>
    <recommendedName>
        <fullName evidence="3">DUF262 domain-containing protein</fullName>
    </recommendedName>
</protein>
<accession>A0A1G7S8D1</accession>